<gene>
    <name evidence="1" type="ORF">PDE_00832</name>
</gene>
<accession>S7ZB48</accession>
<protein>
    <submittedName>
        <fullName evidence="1">Uncharacterized protein</fullName>
    </submittedName>
</protein>
<organism evidence="1 2">
    <name type="scientific">Penicillium oxalicum (strain 114-2 / CGMCC 5302)</name>
    <name type="common">Penicillium decumbens</name>
    <dbReference type="NCBI Taxonomy" id="933388"/>
    <lineage>
        <taxon>Eukaryota</taxon>
        <taxon>Fungi</taxon>
        <taxon>Dikarya</taxon>
        <taxon>Ascomycota</taxon>
        <taxon>Pezizomycotina</taxon>
        <taxon>Eurotiomycetes</taxon>
        <taxon>Eurotiomycetidae</taxon>
        <taxon>Eurotiales</taxon>
        <taxon>Aspergillaceae</taxon>
        <taxon>Penicillium</taxon>
    </lineage>
</organism>
<dbReference type="AlphaFoldDB" id="S7ZB48"/>
<evidence type="ECO:0000313" key="2">
    <source>
        <dbReference type="Proteomes" id="UP000019376"/>
    </source>
</evidence>
<sequence length="106" mass="12156">MHVPVCFNRVSIVPIDDGQMDKLTMTEVRGWRDSTDDRPHPSLPVPTWSHLSAITHQKRSRVIQPPSKQNGGFRSLVPLVSIVPILDPRDRASPPRCNLICRWRER</sequence>
<dbReference type="HOGENOM" id="CLU_2224120_0_0_1"/>
<keyword evidence="2" id="KW-1185">Reference proteome</keyword>
<dbReference type="Proteomes" id="UP000019376">
    <property type="component" value="Unassembled WGS sequence"/>
</dbReference>
<reference evidence="1 2" key="1">
    <citation type="journal article" date="2013" name="PLoS ONE">
        <title>Genomic and secretomic analyses reveal unique features of the lignocellulolytic enzyme system of Penicillium decumbens.</title>
        <authorList>
            <person name="Liu G."/>
            <person name="Zhang L."/>
            <person name="Wei X."/>
            <person name="Zou G."/>
            <person name="Qin Y."/>
            <person name="Ma L."/>
            <person name="Li J."/>
            <person name="Zheng H."/>
            <person name="Wang S."/>
            <person name="Wang C."/>
            <person name="Xun L."/>
            <person name="Zhao G.-P."/>
            <person name="Zhou Z."/>
            <person name="Qu Y."/>
        </authorList>
    </citation>
    <scope>NUCLEOTIDE SEQUENCE [LARGE SCALE GENOMIC DNA]</scope>
    <source>
        <strain evidence="2">114-2 / CGMCC 5302</strain>
    </source>
</reference>
<proteinExistence type="predicted"/>
<name>S7ZB48_PENO1</name>
<evidence type="ECO:0000313" key="1">
    <source>
        <dbReference type="EMBL" id="EPS25896.1"/>
    </source>
</evidence>
<dbReference type="EMBL" id="KB644408">
    <property type="protein sequence ID" value="EPS25896.1"/>
    <property type="molecule type" value="Genomic_DNA"/>
</dbReference>